<dbReference type="Gene3D" id="3.30.450.40">
    <property type="match status" value="2"/>
</dbReference>
<dbReference type="InterPro" id="IPR003018">
    <property type="entry name" value="GAF"/>
</dbReference>
<comment type="caution">
    <text evidence="4">The sequence shown here is derived from an EMBL/GenBank/DDBJ whole genome shotgun (WGS) entry which is preliminary data.</text>
</comment>
<dbReference type="PANTHER" id="PTHR43156">
    <property type="entry name" value="STAGE II SPORULATION PROTEIN E-RELATED"/>
    <property type="match status" value="1"/>
</dbReference>
<dbReference type="SUPFAM" id="SSF81606">
    <property type="entry name" value="PP2C-like"/>
    <property type="match status" value="1"/>
</dbReference>
<feature type="domain" description="PPM-type phosphatase" evidence="3">
    <location>
        <begin position="373"/>
        <end position="587"/>
    </location>
</feature>
<dbReference type="Pfam" id="PF13185">
    <property type="entry name" value="GAF_2"/>
    <property type="match status" value="1"/>
</dbReference>
<evidence type="ECO:0000313" key="5">
    <source>
        <dbReference type="Proteomes" id="UP001519654"/>
    </source>
</evidence>
<gene>
    <name evidence="4" type="ORF">KOI35_43420</name>
</gene>
<dbReference type="InterPro" id="IPR001932">
    <property type="entry name" value="PPM-type_phosphatase-like_dom"/>
</dbReference>
<proteinExistence type="predicted"/>
<evidence type="ECO:0000256" key="1">
    <source>
        <dbReference type="ARBA" id="ARBA00022801"/>
    </source>
</evidence>
<dbReference type="Gene3D" id="3.60.40.10">
    <property type="entry name" value="PPM-type phosphatase domain"/>
    <property type="match status" value="1"/>
</dbReference>
<feature type="domain" description="GAF" evidence="2">
    <location>
        <begin position="204"/>
        <end position="353"/>
    </location>
</feature>
<feature type="domain" description="GAF" evidence="2">
    <location>
        <begin position="23"/>
        <end position="169"/>
    </location>
</feature>
<dbReference type="InterPro" id="IPR036457">
    <property type="entry name" value="PPM-type-like_dom_sf"/>
</dbReference>
<sequence length="590" mass="63606">MTYRRLDDPERLDALLRTGLGASPDPAFDRFTQIVRTVLRVPVALVSLVDDERQVFPGAFGLGEPWFGRRQTPLSHSFCQHVVTTAAPLVISDARTDPRVAGNLAITDLSVVGYAGMPLTDADGFVLGSLCAIDTAPREWTEAELALLADLAAACSDSLRLRIATRLAHRGEDSARARERVADANLDRSQVLLRASVALARTVTVADVSAAVRELVTGTLDPDYVGVSLVEAGHISLRSGADLPAPVAARWERYRGTARTPSALAVATGAPVLLRDLAAVAERAPDALATFREMGWQSAASVPLPGPHGPIGALTFAWKEPFTLDDVERAVLAALAGYVGQAIRRADYLYSREQVAELLQQSMLTDLPEAAPFELAARYEPAARGEYVGGDWYDAVAVDPGELALVVGDVTGHDMRAAAHMGQLRSMLRAYVVDRHEPPSALLRRLDNAMHELGDRTPTTAVLAYVRSEEGGGHRLQWANAGHPAPLLLEADGTVTTLTGRDTLLGYHRHTPRTNHTSVLSPGSTVLMFTDGLIETRHDDLDERKLQLRRVLSGLAGVPLPDLLDEVYRRLAGDDHEDDVALLALRTPGP</sequence>
<reference evidence="4 5" key="1">
    <citation type="submission" date="2021-06" db="EMBL/GenBank/DDBJ databases">
        <title>Actinoplanes lichenicola sp. nov., and Actinoplanes ovalisporus sp. nov., isolated from lichen in Thailand.</title>
        <authorList>
            <person name="Saeng-In P."/>
            <person name="Kanchanasin P."/>
            <person name="Yuki M."/>
            <person name="Kudo T."/>
            <person name="Ohkuma M."/>
            <person name="Phongsopitanun W."/>
            <person name="Tanasupawat S."/>
        </authorList>
    </citation>
    <scope>NUCLEOTIDE SEQUENCE [LARGE SCALE GENOMIC DNA]</scope>
    <source>
        <strain evidence="4 5">NBRC 110975</strain>
    </source>
</reference>
<name>A0ABS5Z3V5_9ACTN</name>
<organism evidence="4 5">
    <name type="scientific">Paractinoplanes bogorensis</name>
    <dbReference type="NCBI Taxonomy" id="1610840"/>
    <lineage>
        <taxon>Bacteria</taxon>
        <taxon>Bacillati</taxon>
        <taxon>Actinomycetota</taxon>
        <taxon>Actinomycetes</taxon>
        <taxon>Micromonosporales</taxon>
        <taxon>Micromonosporaceae</taxon>
        <taxon>Paractinoplanes</taxon>
    </lineage>
</organism>
<dbReference type="InterPro" id="IPR029016">
    <property type="entry name" value="GAF-like_dom_sf"/>
</dbReference>
<dbReference type="SUPFAM" id="SSF55781">
    <property type="entry name" value="GAF domain-like"/>
    <property type="match status" value="2"/>
</dbReference>
<accession>A0ABS5Z3V5</accession>
<dbReference type="Pfam" id="PF07228">
    <property type="entry name" value="SpoIIE"/>
    <property type="match status" value="1"/>
</dbReference>
<keyword evidence="5" id="KW-1185">Reference proteome</keyword>
<dbReference type="PANTHER" id="PTHR43156:SF2">
    <property type="entry name" value="STAGE II SPORULATION PROTEIN E"/>
    <property type="match status" value="1"/>
</dbReference>
<protein>
    <submittedName>
        <fullName evidence="4">SpoIIE family protein phosphatase</fullName>
    </submittedName>
</protein>
<dbReference type="SMART" id="SM00331">
    <property type="entry name" value="PP2C_SIG"/>
    <property type="match status" value="1"/>
</dbReference>
<evidence type="ECO:0000259" key="2">
    <source>
        <dbReference type="SMART" id="SM00065"/>
    </source>
</evidence>
<dbReference type="RefSeq" id="WP_215795602.1">
    <property type="nucleotide sequence ID" value="NZ_JAHKKG010000019.1"/>
</dbReference>
<dbReference type="SMART" id="SM00065">
    <property type="entry name" value="GAF"/>
    <property type="match status" value="2"/>
</dbReference>
<dbReference type="Proteomes" id="UP001519654">
    <property type="component" value="Unassembled WGS sequence"/>
</dbReference>
<evidence type="ECO:0000259" key="3">
    <source>
        <dbReference type="SMART" id="SM00331"/>
    </source>
</evidence>
<dbReference type="EMBL" id="JAHKKG010000019">
    <property type="protein sequence ID" value="MBU2670374.1"/>
    <property type="molecule type" value="Genomic_DNA"/>
</dbReference>
<evidence type="ECO:0000313" key="4">
    <source>
        <dbReference type="EMBL" id="MBU2670374.1"/>
    </source>
</evidence>
<dbReference type="InterPro" id="IPR052016">
    <property type="entry name" value="Bact_Sigma-Reg"/>
</dbReference>
<keyword evidence="1" id="KW-0378">Hydrolase</keyword>
<dbReference type="Pfam" id="PF01590">
    <property type="entry name" value="GAF"/>
    <property type="match status" value="1"/>
</dbReference>